<dbReference type="Gene3D" id="1.10.10.60">
    <property type="entry name" value="Homeodomain-like"/>
    <property type="match status" value="1"/>
</dbReference>
<name>A0ABQ9INU7_9NEOP</name>
<comment type="caution">
    <text evidence="4">The sequence shown here is derived from an EMBL/GenBank/DDBJ whole genome shotgun (WGS) entry which is preliminary data.</text>
</comment>
<dbReference type="InterPro" id="IPR007889">
    <property type="entry name" value="HTH_Psq"/>
</dbReference>
<evidence type="ECO:0000259" key="3">
    <source>
        <dbReference type="Pfam" id="PF05225"/>
    </source>
</evidence>
<gene>
    <name evidence="4" type="ORF">PR048_003680</name>
</gene>
<organism evidence="4 5">
    <name type="scientific">Dryococelus australis</name>
    <dbReference type="NCBI Taxonomy" id="614101"/>
    <lineage>
        <taxon>Eukaryota</taxon>
        <taxon>Metazoa</taxon>
        <taxon>Ecdysozoa</taxon>
        <taxon>Arthropoda</taxon>
        <taxon>Hexapoda</taxon>
        <taxon>Insecta</taxon>
        <taxon>Pterygota</taxon>
        <taxon>Neoptera</taxon>
        <taxon>Polyneoptera</taxon>
        <taxon>Phasmatodea</taxon>
        <taxon>Verophasmatodea</taxon>
        <taxon>Anareolatae</taxon>
        <taxon>Phasmatidae</taxon>
        <taxon>Eurycanthinae</taxon>
        <taxon>Dryococelus</taxon>
    </lineage>
</organism>
<dbReference type="Proteomes" id="UP001159363">
    <property type="component" value="Chromosome 1"/>
</dbReference>
<keyword evidence="5" id="KW-1185">Reference proteome</keyword>
<dbReference type="InterPro" id="IPR009057">
    <property type="entry name" value="Homeodomain-like_sf"/>
</dbReference>
<proteinExistence type="predicted"/>
<feature type="domain" description="HTH psq-type" evidence="3">
    <location>
        <begin position="16"/>
        <end position="49"/>
    </location>
</feature>
<dbReference type="SUPFAM" id="SSF46689">
    <property type="entry name" value="Homeodomain-like"/>
    <property type="match status" value="1"/>
</dbReference>
<sequence>MARHYKRKTQRQSWNEDNMKKALEAVSVGMGKKTAARQFGIPVMTLKRRAFVKTTDENSENGDPDDPTRMEILTHTPQPESHKLPPSSTVACPLDKNHRAHTKTSGPQPEMSMSPVKLGLPATLTCTSTAPTTYTFNSPRLDLQPETASIGLAV</sequence>
<comment type="subcellular location">
    <subcellularLocation>
        <location evidence="1">Nucleus</location>
    </subcellularLocation>
</comment>
<evidence type="ECO:0000313" key="5">
    <source>
        <dbReference type="Proteomes" id="UP001159363"/>
    </source>
</evidence>
<feature type="region of interest" description="Disordered" evidence="2">
    <location>
        <begin position="52"/>
        <end position="115"/>
    </location>
</feature>
<protein>
    <recommendedName>
        <fullName evidence="3">HTH psq-type domain-containing protein</fullName>
    </recommendedName>
</protein>
<evidence type="ECO:0000313" key="4">
    <source>
        <dbReference type="EMBL" id="KAJ8898320.1"/>
    </source>
</evidence>
<reference evidence="4 5" key="1">
    <citation type="submission" date="2023-02" db="EMBL/GenBank/DDBJ databases">
        <title>LHISI_Scaffold_Assembly.</title>
        <authorList>
            <person name="Stuart O.P."/>
            <person name="Cleave R."/>
            <person name="Magrath M.J.L."/>
            <person name="Mikheyev A.S."/>
        </authorList>
    </citation>
    <scope>NUCLEOTIDE SEQUENCE [LARGE SCALE GENOMIC DNA]</scope>
    <source>
        <strain evidence="4">Daus_M_001</strain>
        <tissue evidence="4">Leg muscle</tissue>
    </source>
</reference>
<accession>A0ABQ9INU7</accession>
<evidence type="ECO:0000256" key="2">
    <source>
        <dbReference type="SAM" id="MobiDB-lite"/>
    </source>
</evidence>
<evidence type="ECO:0000256" key="1">
    <source>
        <dbReference type="ARBA" id="ARBA00004123"/>
    </source>
</evidence>
<dbReference type="EMBL" id="JARBHB010000001">
    <property type="protein sequence ID" value="KAJ8898320.1"/>
    <property type="molecule type" value="Genomic_DNA"/>
</dbReference>
<dbReference type="Pfam" id="PF05225">
    <property type="entry name" value="HTH_psq"/>
    <property type="match status" value="1"/>
</dbReference>